<organism evidence="2 3">
    <name type="scientific">Halorubrum laminariae</name>
    <dbReference type="NCBI Taxonomy" id="1433523"/>
    <lineage>
        <taxon>Archaea</taxon>
        <taxon>Methanobacteriati</taxon>
        <taxon>Methanobacteriota</taxon>
        <taxon>Stenosarchaea group</taxon>
        <taxon>Halobacteria</taxon>
        <taxon>Halobacteriales</taxon>
        <taxon>Haloferacaceae</taxon>
        <taxon>Halorubrum</taxon>
    </lineage>
</organism>
<dbReference type="EMBL" id="JBHUDB010000001">
    <property type="protein sequence ID" value="MFD1569678.1"/>
    <property type="molecule type" value="Genomic_DNA"/>
</dbReference>
<keyword evidence="3" id="KW-1185">Reference proteome</keyword>
<gene>
    <name evidence="2" type="ORF">ACFR9T_03585</name>
</gene>
<dbReference type="InterPro" id="IPR055542">
    <property type="entry name" value="DUF7118"/>
</dbReference>
<reference evidence="2 3" key="1">
    <citation type="journal article" date="2019" name="Int. J. Syst. Evol. Microbiol.">
        <title>The Global Catalogue of Microorganisms (GCM) 10K type strain sequencing project: providing services to taxonomists for standard genome sequencing and annotation.</title>
        <authorList>
            <consortium name="The Broad Institute Genomics Platform"/>
            <consortium name="The Broad Institute Genome Sequencing Center for Infectious Disease"/>
            <person name="Wu L."/>
            <person name="Ma J."/>
        </authorList>
    </citation>
    <scope>NUCLEOTIDE SEQUENCE [LARGE SCALE GENOMIC DNA]</scope>
    <source>
        <strain evidence="2 3">CGMCC 1.12689</strain>
    </source>
</reference>
<feature type="region of interest" description="Disordered" evidence="1">
    <location>
        <begin position="1"/>
        <end position="33"/>
    </location>
</feature>
<comment type="caution">
    <text evidence="2">The sequence shown here is derived from an EMBL/GenBank/DDBJ whole genome shotgun (WGS) entry which is preliminary data.</text>
</comment>
<dbReference type="AlphaFoldDB" id="A0ABD6BY82"/>
<proteinExistence type="predicted"/>
<dbReference type="Pfam" id="PF23432">
    <property type="entry name" value="DUF7118"/>
    <property type="match status" value="1"/>
</dbReference>
<evidence type="ECO:0000313" key="3">
    <source>
        <dbReference type="Proteomes" id="UP001597185"/>
    </source>
</evidence>
<feature type="compositionally biased region" description="Gly residues" evidence="1">
    <location>
        <begin position="1"/>
        <end position="11"/>
    </location>
</feature>
<accession>A0ABD6BY82</accession>
<dbReference type="Proteomes" id="UP001597185">
    <property type="component" value="Unassembled WGS sequence"/>
</dbReference>
<sequence length="401" mass="44074">MVTQEAGGGADTSGEAVTGADAPETDPGPVAEAGEAAAILRERYDELRRIETRIADLGRERVEAAADAYRRAHRVLDQYEEDAVGTGDFGSYVQFRGEFGEAVDIDDDALAADAFNAADDAVDKKRLSESDFAAARDALDPAGEYVDLLGDYDDAVDAYRIARKEAKAARKTLDSRLDELRTVAEMADADLDADVDRLREPIESYNESIRDAFASFYASASAREVFAFLDRADGTPFVDVDVPPTDLAEYVADYEAGEEPLPTLLEYADYSNSKLDHYVDDPGALRTAVAVHRTYIERLVGEPLTLDWPPAGGDELGYEIDELIPLVSRVADDETVATLRSVRELARDDSYERLRRAAEVRDALDESELALIERGVVDERVREAERTRSVVEDVLAETERA</sequence>
<name>A0ABD6BY82_9EURY</name>
<evidence type="ECO:0000256" key="1">
    <source>
        <dbReference type="SAM" id="MobiDB-lite"/>
    </source>
</evidence>
<evidence type="ECO:0000313" key="2">
    <source>
        <dbReference type="EMBL" id="MFD1569678.1"/>
    </source>
</evidence>
<dbReference type="RefSeq" id="WP_256417496.1">
    <property type="nucleotide sequence ID" value="NZ_JANHDL010000002.1"/>
</dbReference>
<protein>
    <submittedName>
        <fullName evidence="2">Uncharacterized protein</fullName>
    </submittedName>
</protein>